<dbReference type="PANTHER" id="PTHR30023">
    <property type="entry name" value="D-ALANYL-D-ALANINE CARBOXYPEPTIDASE"/>
    <property type="match status" value="1"/>
</dbReference>
<dbReference type="InterPro" id="IPR012338">
    <property type="entry name" value="Beta-lactam/transpept-like"/>
</dbReference>
<evidence type="ECO:0000256" key="1">
    <source>
        <dbReference type="ARBA" id="ARBA00006096"/>
    </source>
</evidence>
<comment type="similarity">
    <text evidence="1">Belongs to the peptidase S13 family.</text>
</comment>
<dbReference type="PANTHER" id="PTHR30023:SF0">
    <property type="entry name" value="PENICILLIN-SENSITIVE CARBOXYPEPTIDASE A"/>
    <property type="match status" value="1"/>
</dbReference>
<keyword evidence="4" id="KW-1185">Reference proteome</keyword>
<proteinExistence type="inferred from homology"/>
<gene>
    <name evidence="3" type="primary">dacB</name>
    <name evidence="3" type="ORF">H9L22_17860</name>
</gene>
<keyword evidence="3" id="KW-0645">Protease</keyword>
<keyword evidence="3" id="KW-0121">Carboxypeptidase</keyword>
<accession>A0A7H0H5W4</accession>
<dbReference type="Proteomes" id="UP000516117">
    <property type="component" value="Chromosome"/>
</dbReference>
<reference evidence="3 4" key="1">
    <citation type="submission" date="2020-08" db="EMBL/GenBank/DDBJ databases">
        <title>Genome sequence of Tessaracoccus defluvii JCM 17540T.</title>
        <authorList>
            <person name="Hyun D.-W."/>
            <person name="Bae J.-W."/>
        </authorList>
    </citation>
    <scope>NUCLEOTIDE SEQUENCE [LARGE SCALE GENOMIC DNA]</scope>
    <source>
        <strain evidence="3 4">JCM 17540</strain>
    </source>
</reference>
<dbReference type="AlphaFoldDB" id="A0A7H0H5W4"/>
<dbReference type="Pfam" id="PF02113">
    <property type="entry name" value="Peptidase_S13"/>
    <property type="match status" value="1"/>
</dbReference>
<dbReference type="KEGG" id="tdf:H9L22_17860"/>
<dbReference type="EMBL" id="CP060789">
    <property type="protein sequence ID" value="QNP55930.1"/>
    <property type="molecule type" value="Genomic_DNA"/>
</dbReference>
<name>A0A7H0H5W4_9ACTN</name>
<dbReference type="GO" id="GO:0006508">
    <property type="term" value="P:proteolysis"/>
    <property type="evidence" value="ECO:0007669"/>
    <property type="project" value="InterPro"/>
</dbReference>
<protein>
    <submittedName>
        <fullName evidence="3">D-alanyl-D-alanine carboxypeptidase/D-alanyl-D-alanine-endopeptidase</fullName>
        <ecNumber evidence="3">3.4.16.4</ecNumber>
    </submittedName>
</protein>
<keyword evidence="2 3" id="KW-0378">Hydrolase</keyword>
<organism evidence="3 4">
    <name type="scientific">Tessaracoccus defluvii</name>
    <dbReference type="NCBI Taxonomy" id="1285901"/>
    <lineage>
        <taxon>Bacteria</taxon>
        <taxon>Bacillati</taxon>
        <taxon>Actinomycetota</taxon>
        <taxon>Actinomycetes</taxon>
        <taxon>Propionibacteriales</taxon>
        <taxon>Propionibacteriaceae</taxon>
        <taxon>Tessaracoccus</taxon>
    </lineage>
</organism>
<dbReference type="InterPro" id="IPR000667">
    <property type="entry name" value="Peptidase_S13"/>
</dbReference>
<evidence type="ECO:0000256" key="2">
    <source>
        <dbReference type="ARBA" id="ARBA00022801"/>
    </source>
</evidence>
<dbReference type="Gene3D" id="3.40.710.10">
    <property type="entry name" value="DD-peptidase/beta-lactamase superfamily"/>
    <property type="match status" value="2"/>
</dbReference>
<dbReference type="EC" id="3.4.16.4" evidence="3"/>
<evidence type="ECO:0000313" key="4">
    <source>
        <dbReference type="Proteomes" id="UP000516117"/>
    </source>
</evidence>
<sequence>MLSRRRTVEWIVTGLLGGLLLAGGFTAAVFQQPLLAAAGLTRDGAPDTLDPELLAAATTPPPTAPAVDGTGLVGAAEPAVPGAPVTRAQLEARLDALDTSLLVPAEGGATTIAYEVVDVTTGEIVASRGAATPLIPASNTKTLTALAVMNAFEGTETFATTVVEPSPGTIVLVGGGDPLLLSVPAAAGAYPQPASTQELARAVAEKLRAAGTTTVTLGYNADHFAEPGWNDTWPATYRDQVTQLSALWVDEGKLPAGGRSRTPALDAARTFAEQLTAEGIAVAGAPAPAAAEGTELARVESLPVHVLVEQAMNRSNNSFTEILGLQLARQVGQPSTFAGAVAAIEGQLTGLGVWDEGTVLHDSSGLSRSNRITTHMLARAILLLDSEPRLSVILDGLPTAGVAGTLSERFFDDTSAPARGVARAKTGTLSLVSTLAGTTVTADGRLMAFAFMINGAPNGWAAKLWADQATGVVAGCGC</sequence>
<dbReference type="NCBIfam" id="TIGR00666">
    <property type="entry name" value="PBP4"/>
    <property type="match status" value="1"/>
</dbReference>
<dbReference type="RefSeq" id="WP_187721050.1">
    <property type="nucleotide sequence ID" value="NZ_BAABBL010000017.1"/>
</dbReference>
<evidence type="ECO:0000313" key="3">
    <source>
        <dbReference type="EMBL" id="QNP55930.1"/>
    </source>
</evidence>
<dbReference type="PRINTS" id="PR00922">
    <property type="entry name" value="DADACBPTASE3"/>
</dbReference>
<dbReference type="GO" id="GO:0009002">
    <property type="term" value="F:serine-type D-Ala-D-Ala carboxypeptidase activity"/>
    <property type="evidence" value="ECO:0007669"/>
    <property type="project" value="UniProtKB-EC"/>
</dbReference>
<dbReference type="SUPFAM" id="SSF56601">
    <property type="entry name" value="beta-lactamase/transpeptidase-like"/>
    <property type="match status" value="1"/>
</dbReference>
<dbReference type="GO" id="GO:0000270">
    <property type="term" value="P:peptidoglycan metabolic process"/>
    <property type="evidence" value="ECO:0007669"/>
    <property type="project" value="TreeGrafter"/>
</dbReference>